<organism evidence="1 2">
    <name type="scientific">Hydatigena taeniaeformis</name>
    <name type="common">Feline tapeworm</name>
    <name type="synonym">Taenia taeniaeformis</name>
    <dbReference type="NCBI Taxonomy" id="6205"/>
    <lineage>
        <taxon>Eukaryota</taxon>
        <taxon>Metazoa</taxon>
        <taxon>Spiralia</taxon>
        <taxon>Lophotrochozoa</taxon>
        <taxon>Platyhelminthes</taxon>
        <taxon>Cestoda</taxon>
        <taxon>Eucestoda</taxon>
        <taxon>Cyclophyllidea</taxon>
        <taxon>Taeniidae</taxon>
        <taxon>Hydatigera</taxon>
    </lineage>
</organism>
<dbReference type="Proteomes" id="UP000274429">
    <property type="component" value="Unassembled WGS sequence"/>
</dbReference>
<name>A0A3P7FH85_HYDTA</name>
<evidence type="ECO:0000313" key="2">
    <source>
        <dbReference type="Proteomes" id="UP000274429"/>
    </source>
</evidence>
<keyword evidence="2" id="KW-1185">Reference proteome</keyword>
<dbReference type="EMBL" id="UYWX01009139">
    <property type="protein sequence ID" value="VDM27697.1"/>
    <property type="molecule type" value="Genomic_DNA"/>
</dbReference>
<sequence length="92" mass="10447">MDLIVAFSNPCLGPPWCPDWHDLEPLLLRLWGEEAVAESTPGWTSSPSLSCLQRMMRISTMAVEERRLSPIVTGLLTAWHLIHPGMMMRMIM</sequence>
<proteinExistence type="predicted"/>
<feature type="non-terminal residue" evidence="1">
    <location>
        <position position="92"/>
    </location>
</feature>
<gene>
    <name evidence="1" type="ORF">TTAC_LOCUS5804</name>
</gene>
<dbReference type="AlphaFoldDB" id="A0A3P7FH85"/>
<protein>
    <submittedName>
        <fullName evidence="1">Uncharacterized protein</fullName>
    </submittedName>
</protein>
<reference evidence="1 2" key="1">
    <citation type="submission" date="2018-11" db="EMBL/GenBank/DDBJ databases">
        <authorList>
            <consortium name="Pathogen Informatics"/>
        </authorList>
    </citation>
    <scope>NUCLEOTIDE SEQUENCE [LARGE SCALE GENOMIC DNA]</scope>
</reference>
<accession>A0A3P7FH85</accession>
<evidence type="ECO:0000313" key="1">
    <source>
        <dbReference type="EMBL" id="VDM27697.1"/>
    </source>
</evidence>